<reference evidence="2 3" key="1">
    <citation type="submission" date="2019-07" db="EMBL/GenBank/DDBJ databases">
        <title>Caenimonas sedimenti sp. nov., isolated from activated sludge.</title>
        <authorList>
            <person name="Xu J."/>
        </authorList>
    </citation>
    <scope>NUCLEOTIDE SEQUENCE [LARGE SCALE GENOMIC DNA]</scope>
    <source>
        <strain evidence="2 3">HX-9-20</strain>
    </source>
</reference>
<name>A0A562ZED1_9BURK</name>
<accession>A0A562ZED1</accession>
<sequence length="136" mass="14307">MFIPAWSTLGSRRRWRLLTAVLSLCALLFTQSAIAAYACPGVFKAVEMAQMADAGMPCAEAMADAQPTLCHAHCQSAAGTLDQSQPVSPAALLAPATILTVRLPSPRESVGLAVQPSVLRTSASPPLAVMHCCFRI</sequence>
<evidence type="ECO:0008006" key="4">
    <source>
        <dbReference type="Google" id="ProtNLM"/>
    </source>
</evidence>
<feature type="signal peptide" evidence="1">
    <location>
        <begin position="1"/>
        <end position="35"/>
    </location>
</feature>
<keyword evidence="3" id="KW-1185">Reference proteome</keyword>
<dbReference type="RefSeq" id="WP_145897361.1">
    <property type="nucleotide sequence ID" value="NZ_VOBQ01000032.1"/>
</dbReference>
<dbReference type="OrthoDB" id="8592785at2"/>
<proteinExistence type="predicted"/>
<comment type="caution">
    <text evidence="2">The sequence shown here is derived from an EMBL/GenBank/DDBJ whole genome shotgun (WGS) entry which is preliminary data.</text>
</comment>
<evidence type="ECO:0000256" key="1">
    <source>
        <dbReference type="SAM" id="SignalP"/>
    </source>
</evidence>
<protein>
    <recommendedName>
        <fullName evidence="4">Copper resistance protein</fullName>
    </recommendedName>
</protein>
<evidence type="ECO:0000313" key="2">
    <source>
        <dbReference type="EMBL" id="TWO64432.1"/>
    </source>
</evidence>
<organism evidence="2 3">
    <name type="scientific">Caenimonas sedimenti</name>
    <dbReference type="NCBI Taxonomy" id="2596921"/>
    <lineage>
        <taxon>Bacteria</taxon>
        <taxon>Pseudomonadati</taxon>
        <taxon>Pseudomonadota</taxon>
        <taxon>Betaproteobacteria</taxon>
        <taxon>Burkholderiales</taxon>
        <taxon>Comamonadaceae</taxon>
        <taxon>Caenimonas</taxon>
    </lineage>
</organism>
<feature type="chain" id="PRO_5021844260" description="Copper resistance protein" evidence="1">
    <location>
        <begin position="36"/>
        <end position="136"/>
    </location>
</feature>
<keyword evidence="1" id="KW-0732">Signal</keyword>
<gene>
    <name evidence="2" type="ORF">FN976_28265</name>
</gene>
<dbReference type="AlphaFoldDB" id="A0A562ZED1"/>
<dbReference type="Proteomes" id="UP000318199">
    <property type="component" value="Unassembled WGS sequence"/>
</dbReference>
<dbReference type="EMBL" id="VOBQ01000032">
    <property type="protein sequence ID" value="TWO64432.1"/>
    <property type="molecule type" value="Genomic_DNA"/>
</dbReference>
<evidence type="ECO:0000313" key="3">
    <source>
        <dbReference type="Proteomes" id="UP000318199"/>
    </source>
</evidence>